<dbReference type="InterPro" id="IPR011051">
    <property type="entry name" value="RmlC_Cupin_sf"/>
</dbReference>
<dbReference type="CDD" id="cd20301">
    <property type="entry name" value="cupin_ChrR"/>
    <property type="match status" value="1"/>
</dbReference>
<dbReference type="Gene3D" id="1.10.10.1320">
    <property type="entry name" value="Anti-sigma factor, zinc-finger domain"/>
    <property type="match status" value="1"/>
</dbReference>
<dbReference type="InterPro" id="IPR041916">
    <property type="entry name" value="Anti_sigma_zinc_sf"/>
</dbReference>
<dbReference type="SUPFAM" id="SSF51182">
    <property type="entry name" value="RmlC-like cupins"/>
    <property type="match status" value="1"/>
</dbReference>
<dbReference type="RefSeq" id="WP_045448561.1">
    <property type="nucleotide sequence ID" value="NZ_BBIO01000016.1"/>
</dbReference>
<dbReference type="Pfam" id="PF12973">
    <property type="entry name" value="Cupin_7"/>
    <property type="match status" value="1"/>
</dbReference>
<dbReference type="InterPro" id="IPR025979">
    <property type="entry name" value="ChrR-like_cupin_dom"/>
</dbReference>
<dbReference type="Gene3D" id="2.60.120.10">
    <property type="entry name" value="Jelly Rolls"/>
    <property type="match status" value="1"/>
</dbReference>
<organism evidence="2 3">
    <name type="scientific">Tepidicaulis marinus</name>
    <dbReference type="NCBI Taxonomy" id="1333998"/>
    <lineage>
        <taxon>Bacteria</taxon>
        <taxon>Pseudomonadati</taxon>
        <taxon>Pseudomonadota</taxon>
        <taxon>Alphaproteobacteria</taxon>
        <taxon>Hyphomicrobiales</taxon>
        <taxon>Parvibaculaceae</taxon>
        <taxon>Tepidicaulis</taxon>
    </lineage>
</organism>
<name>A0A081BDU9_9HYPH</name>
<evidence type="ECO:0000313" key="2">
    <source>
        <dbReference type="EMBL" id="GAK46217.1"/>
    </source>
</evidence>
<proteinExistence type="predicted"/>
<feature type="domain" description="ChrR-like cupin" evidence="1">
    <location>
        <begin position="120"/>
        <end position="209"/>
    </location>
</feature>
<accession>A0A081BDU9</accession>
<comment type="caution">
    <text evidence="2">The sequence shown here is derived from an EMBL/GenBank/DDBJ whole genome shotgun (WGS) entry which is preliminary data.</text>
</comment>
<dbReference type="NCBIfam" id="TIGR02451">
    <property type="entry name" value="anti_sig_ChrR"/>
    <property type="match status" value="1"/>
</dbReference>
<dbReference type="STRING" id="1333998.M2A_2716"/>
<gene>
    <name evidence="2" type="ORF">M2A_2716</name>
</gene>
<dbReference type="InterPro" id="IPR012807">
    <property type="entry name" value="Anti-sigma_ChrR"/>
</dbReference>
<dbReference type="Proteomes" id="UP000028702">
    <property type="component" value="Unassembled WGS sequence"/>
</dbReference>
<dbReference type="AlphaFoldDB" id="A0A081BDU9"/>
<dbReference type="EMBL" id="BBIO01000016">
    <property type="protein sequence ID" value="GAK46217.1"/>
    <property type="molecule type" value="Genomic_DNA"/>
</dbReference>
<sequence length="233" mass="25036">MNVAPPKTLETGPKHRLGDEWLVGLASGTLSEGEAVFARTCLSFVPGAAADLALAETLGAAVLERAPKAALRADARASLLAALETAQMEPPAEKQQTHGVQARQTGGVMPAVLQDYAGGDVDRMKWSYLGPGMKKVRLWQNGEGQTLWMLRAQPGVKIPEHTHEGTELTLVLKGSFHDAFGSYGPGDVEETNDSHTHDLIIDEGEECICLALTDRPLKFKGWIARAMQPFVGL</sequence>
<dbReference type="eggNOG" id="COG3806">
    <property type="taxonomic scope" value="Bacteria"/>
</dbReference>
<keyword evidence="3" id="KW-1185">Reference proteome</keyword>
<evidence type="ECO:0000259" key="1">
    <source>
        <dbReference type="Pfam" id="PF12973"/>
    </source>
</evidence>
<dbReference type="InterPro" id="IPR014710">
    <property type="entry name" value="RmlC-like_jellyroll"/>
</dbReference>
<protein>
    <submittedName>
        <fullName evidence="2">Anti-ECFsigma factor, ChrR</fullName>
    </submittedName>
</protein>
<evidence type="ECO:0000313" key="3">
    <source>
        <dbReference type="Proteomes" id="UP000028702"/>
    </source>
</evidence>
<reference evidence="2 3" key="1">
    <citation type="submission" date="2014-07" db="EMBL/GenBank/DDBJ databases">
        <title>Tepidicaulis marinum gen. nov., sp. nov., a novel marine bacterium denitrifying nitrate to nitrous oxide strictly under microaerobic conditions.</title>
        <authorList>
            <person name="Takeuchi M."/>
            <person name="Yamagishi T."/>
            <person name="Kamagata Y."/>
            <person name="Oshima K."/>
            <person name="Hattori M."/>
            <person name="Katayama T."/>
            <person name="Hanada S."/>
            <person name="Tamaki H."/>
            <person name="Marumo K."/>
            <person name="Maeda H."/>
            <person name="Nedachi M."/>
            <person name="Iwasaki W."/>
            <person name="Suwa Y."/>
            <person name="Sakata S."/>
        </authorList>
    </citation>
    <scope>NUCLEOTIDE SEQUENCE [LARGE SCALE GENOMIC DNA]</scope>
    <source>
        <strain evidence="2 3">MA2</strain>
    </source>
</reference>